<keyword evidence="2" id="KW-1185">Reference proteome</keyword>
<evidence type="ECO:0000313" key="2">
    <source>
        <dbReference type="Proteomes" id="UP000218263"/>
    </source>
</evidence>
<sequence length="137" mass="14212">MRKWILLSAIAISCLSCVKSGGVIPNVAVNFQAATTDPRFSALNVPGGAVLVNGYGVAGLILYREADGSYAAYDRCSTVDPSKLCAVTLDAGNFTVTDPCSGGKWALSSGNPVKAPAVTSLKAYSIEVSNFEIFVSN</sequence>
<dbReference type="EMBL" id="AP017313">
    <property type="protein sequence ID" value="BAU53306.1"/>
    <property type="molecule type" value="Genomic_DNA"/>
</dbReference>
<dbReference type="Proteomes" id="UP000218263">
    <property type="component" value="Chromosome"/>
</dbReference>
<dbReference type="PROSITE" id="PS51296">
    <property type="entry name" value="RIESKE"/>
    <property type="match status" value="1"/>
</dbReference>
<proteinExistence type="predicted"/>
<reference evidence="1 2" key="1">
    <citation type="submission" date="2015-12" db="EMBL/GenBank/DDBJ databases">
        <title>Genome sequence of Mucilaginibacter gotjawali.</title>
        <authorList>
            <person name="Lee J.S."/>
            <person name="Lee K.C."/>
            <person name="Kim K.K."/>
            <person name="Lee B.W."/>
        </authorList>
    </citation>
    <scope>NUCLEOTIDE SEQUENCE [LARGE SCALE GENOMIC DNA]</scope>
    <source>
        <strain evidence="1 2">SA3-7</strain>
    </source>
</reference>
<organism evidence="1 2">
    <name type="scientific">Mucilaginibacter gotjawali</name>
    <dbReference type="NCBI Taxonomy" id="1550579"/>
    <lineage>
        <taxon>Bacteria</taxon>
        <taxon>Pseudomonadati</taxon>
        <taxon>Bacteroidota</taxon>
        <taxon>Sphingobacteriia</taxon>
        <taxon>Sphingobacteriales</taxon>
        <taxon>Sphingobacteriaceae</taxon>
        <taxon>Mucilaginibacter</taxon>
    </lineage>
</organism>
<accession>A0A110B273</accession>
<evidence type="ECO:0000313" key="1">
    <source>
        <dbReference type="EMBL" id="BAU53306.1"/>
    </source>
</evidence>
<dbReference type="AlphaFoldDB" id="A0A110B273"/>
<dbReference type="OrthoDB" id="1201186at2"/>
<dbReference type="Gene3D" id="2.102.10.10">
    <property type="entry name" value="Rieske [2Fe-2S] iron-sulphur domain"/>
    <property type="match status" value="1"/>
</dbReference>
<dbReference type="InterPro" id="IPR017941">
    <property type="entry name" value="Rieske_2Fe-2S"/>
</dbReference>
<gene>
    <name evidence="1" type="primary">carAc</name>
    <name evidence="1" type="ORF">MgSA37_01473</name>
</gene>
<dbReference type="InterPro" id="IPR036922">
    <property type="entry name" value="Rieske_2Fe-2S_sf"/>
</dbReference>
<dbReference type="GO" id="GO:0051537">
    <property type="term" value="F:2 iron, 2 sulfur cluster binding"/>
    <property type="evidence" value="ECO:0007669"/>
    <property type="project" value="UniProtKB-KW"/>
</dbReference>
<dbReference type="GO" id="GO:0046872">
    <property type="term" value="F:metal ion binding"/>
    <property type="evidence" value="ECO:0007669"/>
    <property type="project" value="UniProtKB-KW"/>
</dbReference>
<dbReference type="KEGG" id="mgot:MgSA37_01473"/>
<name>A0A110B273_9SPHI</name>
<protein>
    <submittedName>
        <fullName evidence="1">Ferredoxin CarAc</fullName>
    </submittedName>
</protein>
<dbReference type="SUPFAM" id="SSF50022">
    <property type="entry name" value="ISP domain"/>
    <property type="match status" value="1"/>
</dbReference>
<dbReference type="RefSeq" id="WP_096350790.1">
    <property type="nucleotide sequence ID" value="NZ_AP017313.1"/>
</dbReference>